<dbReference type="PANTHER" id="PTHR37693:SF1">
    <property type="entry name" value="INTEGRAL MEMBRANE PROTEIN"/>
    <property type="match status" value="1"/>
</dbReference>
<dbReference type="OrthoDB" id="1493331at2"/>
<accession>A0A1I0NJ76</accession>
<keyword evidence="3" id="KW-1185">Reference proteome</keyword>
<organism evidence="2 3">
    <name type="scientific">Roseivirga pacifica</name>
    <dbReference type="NCBI Taxonomy" id="1267423"/>
    <lineage>
        <taxon>Bacteria</taxon>
        <taxon>Pseudomonadati</taxon>
        <taxon>Bacteroidota</taxon>
        <taxon>Cytophagia</taxon>
        <taxon>Cytophagales</taxon>
        <taxon>Roseivirgaceae</taxon>
        <taxon>Roseivirga</taxon>
    </lineage>
</organism>
<evidence type="ECO:0000313" key="3">
    <source>
        <dbReference type="Proteomes" id="UP000199437"/>
    </source>
</evidence>
<dbReference type="RefSeq" id="WP_090257633.1">
    <property type="nucleotide sequence ID" value="NZ_FOIR01000001.1"/>
</dbReference>
<dbReference type="PANTHER" id="PTHR37693">
    <property type="entry name" value="PHOSPHATIDYLGLYCEROL LYSYLTRANSFERASE"/>
    <property type="match status" value="1"/>
</dbReference>
<keyword evidence="1" id="KW-0472">Membrane</keyword>
<evidence type="ECO:0000256" key="1">
    <source>
        <dbReference type="SAM" id="Phobius"/>
    </source>
</evidence>
<reference evidence="3" key="1">
    <citation type="submission" date="2016-10" db="EMBL/GenBank/DDBJ databases">
        <authorList>
            <person name="Varghese N."/>
            <person name="Submissions S."/>
        </authorList>
    </citation>
    <scope>NUCLEOTIDE SEQUENCE [LARGE SCALE GENOMIC DNA]</scope>
    <source>
        <strain evidence="3">CGMCC 1.12402</strain>
    </source>
</reference>
<evidence type="ECO:0000313" key="2">
    <source>
        <dbReference type="EMBL" id="SEW01296.1"/>
    </source>
</evidence>
<feature type="transmembrane region" description="Helical" evidence="1">
    <location>
        <begin position="236"/>
        <end position="255"/>
    </location>
</feature>
<gene>
    <name evidence="2" type="ORF">SAMN05216290_1232</name>
</gene>
<feature type="transmembrane region" description="Helical" evidence="1">
    <location>
        <begin position="124"/>
        <end position="148"/>
    </location>
</feature>
<sequence>MEQQKALKTLRPQSVLIPLFLAVGLIAWLVYQDENITAESFSYITSISFAALLGALLMLGLKDFSNMLRFRFMSHGAIDLKGAFYVVLLWEFAVAVAPPLLGVTPVLVFILFRQTASFGKALSYAFLAASLDNLFFLTATPIALFVAGDGIIPEIPLFPNQPDTKVSYLFWLSYLMIVGYTAFMLFSIVIMPKFINKILVSLTRFKWVSKYKEQILTQGHELLLASKILRGQKMGYWFKLLVLTYVVWGVKYAVFNFVAEGFQSLSFTEHIEVWGKQLTMWVTLLVSPAPGNAGTAEFVFPAFYGALLGQFSFAASMVWRFITYYPYLLIGVVVLPLWMKKSR</sequence>
<dbReference type="Proteomes" id="UP000199437">
    <property type="component" value="Unassembled WGS sequence"/>
</dbReference>
<dbReference type="STRING" id="1267423.SAMN05216290_1232"/>
<name>A0A1I0NJ76_9BACT</name>
<evidence type="ECO:0008006" key="4">
    <source>
        <dbReference type="Google" id="ProtNLM"/>
    </source>
</evidence>
<protein>
    <recommendedName>
        <fullName evidence="4">Lysylphosphatidylglycerol synthase TM region</fullName>
    </recommendedName>
</protein>
<dbReference type="GeneID" id="99985964"/>
<feature type="transmembrane region" description="Helical" evidence="1">
    <location>
        <begin position="82"/>
        <end position="112"/>
    </location>
</feature>
<feature type="transmembrane region" description="Helical" evidence="1">
    <location>
        <begin position="168"/>
        <end position="191"/>
    </location>
</feature>
<feature type="transmembrane region" description="Helical" evidence="1">
    <location>
        <begin position="43"/>
        <end position="62"/>
    </location>
</feature>
<keyword evidence="1" id="KW-0812">Transmembrane</keyword>
<proteinExistence type="predicted"/>
<dbReference type="AlphaFoldDB" id="A0A1I0NJ76"/>
<feature type="transmembrane region" description="Helical" evidence="1">
    <location>
        <begin position="317"/>
        <end position="338"/>
    </location>
</feature>
<feature type="transmembrane region" description="Helical" evidence="1">
    <location>
        <begin position="12"/>
        <end position="31"/>
    </location>
</feature>
<keyword evidence="1" id="KW-1133">Transmembrane helix</keyword>
<dbReference type="EMBL" id="FOIR01000001">
    <property type="protein sequence ID" value="SEW01296.1"/>
    <property type="molecule type" value="Genomic_DNA"/>
</dbReference>